<dbReference type="OrthoDB" id="446173at2759"/>
<dbReference type="FunFam" id="2.20.100.10:FF:000001">
    <property type="entry name" value="semaphorin-5A isoform X1"/>
    <property type="match status" value="2"/>
</dbReference>
<keyword evidence="4" id="KW-0677">Repeat</keyword>
<dbReference type="OMA" id="CQACRSP"/>
<reference evidence="8 9" key="1">
    <citation type="submission" date="2018-11" db="EMBL/GenBank/DDBJ databases">
        <authorList>
            <person name="Lopez-Roques C."/>
            <person name="Donnadieu C."/>
            <person name="Bouchez O."/>
            <person name="Klopp C."/>
            <person name="Cabau C."/>
            <person name="Zahm M."/>
        </authorList>
    </citation>
    <scope>NUCLEOTIDE SEQUENCE [LARGE SCALE GENOMIC DNA]</scope>
    <source>
        <strain evidence="8">RS831</strain>
        <tissue evidence="8">Whole body</tissue>
    </source>
</reference>
<dbReference type="Proteomes" id="UP000283210">
    <property type="component" value="Chromosome 17"/>
</dbReference>
<comment type="subcellular location">
    <subcellularLocation>
        <location evidence="1">Secreted</location>
    </subcellularLocation>
</comment>
<feature type="region of interest" description="Disordered" evidence="6">
    <location>
        <begin position="536"/>
        <end position="557"/>
    </location>
</feature>
<organism evidence="8 9">
    <name type="scientific">Oryzias javanicus</name>
    <name type="common">Javanese ricefish</name>
    <name type="synonym">Aplocheilus javanicus</name>
    <dbReference type="NCBI Taxonomy" id="123683"/>
    <lineage>
        <taxon>Eukaryota</taxon>
        <taxon>Metazoa</taxon>
        <taxon>Chordata</taxon>
        <taxon>Craniata</taxon>
        <taxon>Vertebrata</taxon>
        <taxon>Euteleostomi</taxon>
        <taxon>Actinopterygii</taxon>
        <taxon>Neopterygii</taxon>
        <taxon>Teleostei</taxon>
        <taxon>Neoteleostei</taxon>
        <taxon>Acanthomorphata</taxon>
        <taxon>Ovalentaria</taxon>
        <taxon>Atherinomorphae</taxon>
        <taxon>Beloniformes</taxon>
        <taxon>Adrianichthyidae</taxon>
        <taxon>Oryziinae</taxon>
        <taxon>Oryzias</taxon>
    </lineage>
</organism>
<evidence type="ECO:0000256" key="6">
    <source>
        <dbReference type="SAM" id="MobiDB-lite"/>
    </source>
</evidence>
<dbReference type="SMART" id="SM00209">
    <property type="entry name" value="TSP1"/>
    <property type="match status" value="8"/>
</dbReference>
<keyword evidence="3 7" id="KW-0732">Signal</keyword>
<dbReference type="EMBL" id="CM012453">
    <property type="protein sequence ID" value="RVE61227.1"/>
    <property type="molecule type" value="Genomic_DNA"/>
</dbReference>
<reference evidence="8 9" key="2">
    <citation type="submission" date="2019-01" db="EMBL/GenBank/DDBJ databases">
        <title>A chromosome length genome reference of the Java medaka (oryzias javanicus).</title>
        <authorList>
            <person name="Herpin A."/>
            <person name="Takehana Y."/>
            <person name="Naruse K."/>
            <person name="Ansai S."/>
            <person name="Kawaguchi M."/>
        </authorList>
    </citation>
    <scope>NUCLEOTIDE SEQUENCE [LARGE SCALE GENOMIC DNA]</scope>
    <source>
        <strain evidence="8">RS831</strain>
        <tissue evidence="8">Whole body</tissue>
    </source>
</reference>
<keyword evidence="9" id="KW-1185">Reference proteome</keyword>
<evidence type="ECO:0000256" key="5">
    <source>
        <dbReference type="ARBA" id="ARBA00023157"/>
    </source>
</evidence>
<keyword evidence="2" id="KW-0964">Secreted</keyword>
<evidence type="ECO:0000256" key="4">
    <source>
        <dbReference type="ARBA" id="ARBA00022737"/>
    </source>
</evidence>
<gene>
    <name evidence="8" type="ORF">OJAV_G00168650</name>
</gene>
<dbReference type="Pfam" id="PF18487">
    <property type="entry name" value="TSR"/>
    <property type="match status" value="1"/>
</dbReference>
<proteinExistence type="predicted"/>
<dbReference type="SUPFAM" id="SSF82895">
    <property type="entry name" value="TSP-1 type 1 repeat"/>
    <property type="match status" value="7"/>
</dbReference>
<dbReference type="PANTHER" id="PTHR22906:SF43">
    <property type="entry name" value="PROPERDIN"/>
    <property type="match status" value="1"/>
</dbReference>
<keyword evidence="5" id="KW-1015">Disulfide bond</keyword>
<dbReference type="Pfam" id="PF22195">
    <property type="entry name" value="TSP1_CFP_C"/>
    <property type="match status" value="1"/>
</dbReference>
<evidence type="ECO:0000256" key="3">
    <source>
        <dbReference type="ARBA" id="ARBA00022729"/>
    </source>
</evidence>
<accession>A0A437CEF7</accession>
<dbReference type="InterPro" id="IPR000884">
    <property type="entry name" value="TSP1_rpt"/>
</dbReference>
<dbReference type="InterPro" id="IPR054019">
    <property type="entry name" value="CFP_TSR_C"/>
</dbReference>
<evidence type="ECO:0000256" key="1">
    <source>
        <dbReference type="ARBA" id="ARBA00004613"/>
    </source>
</evidence>
<feature type="signal peptide" evidence="7">
    <location>
        <begin position="1"/>
        <end position="22"/>
    </location>
</feature>
<dbReference type="AlphaFoldDB" id="A0A437CEF7"/>
<dbReference type="PROSITE" id="PS50092">
    <property type="entry name" value="TSP1"/>
    <property type="match status" value="7"/>
</dbReference>
<evidence type="ECO:0000313" key="9">
    <source>
        <dbReference type="Proteomes" id="UP000283210"/>
    </source>
</evidence>
<name>A0A437CEF7_ORYJA</name>
<evidence type="ECO:0008006" key="10">
    <source>
        <dbReference type="Google" id="ProtNLM"/>
    </source>
</evidence>
<evidence type="ECO:0000256" key="2">
    <source>
        <dbReference type="ARBA" id="ARBA00022525"/>
    </source>
</evidence>
<evidence type="ECO:0000313" key="8">
    <source>
        <dbReference type="EMBL" id="RVE61227.1"/>
    </source>
</evidence>
<feature type="chain" id="PRO_5019416111" description="Complement factor properdin" evidence="7">
    <location>
        <begin position="23"/>
        <end position="573"/>
    </location>
</feature>
<dbReference type="PANTHER" id="PTHR22906">
    <property type="entry name" value="PROPERDIN"/>
    <property type="match status" value="1"/>
</dbReference>
<dbReference type="InterPro" id="IPR036383">
    <property type="entry name" value="TSP1_rpt_sf"/>
</dbReference>
<sequence length="573" mass="63354">MEALKVLPLVVLQLVFVERSEAVRCFAVFNTTTGECHDELGDVDLDDCCHNPHYGYLTEEGTCQFCGPDVWSPWSSWSLCNTLCDKGVRQRHRTCFGRDMSKCKNIKENIHTEPCNGTCCDVQDWDPWLAWSPCSITCGGVGVRKRQRTCGSPPECVEVCTGPSEETESCASNNACPVHGGWSNWHAWGQCSGTCIDDQRSDAVVPSRVRQRTCSNPTPSKDTVPMGSDCPGDASQRQPCSELPNCQVNGNWGEWLQPGPCSVTCGEGLQLSIRKCDNPTPKYGGEYCKGTSSRSTVCQSPCPVHGLWSGWSNWGDCSSSCHLDSKPATRTRQRFCSNPSPSLNPPGQSCPDQNSQTEICNELPFCPVDGSWGSWSSFSSCPVTCGVGLQESVRKCDSPAPKYGGRQCTGERRVTKTCLTQVHCPVHGVWSEWSEWSKCTYPFGNKQINCKTIGGKQTRNRECIRDHGGSYCSGNKLLETQVCYDVDNCRNLKGTWDGWEPWRYCNKNCGNDSIRFQFRKCKPDYSGYRVTIGRQGDEAHFSGTPKPDCGDTPDGGPKYLREPCHNLPPCPKT</sequence>
<dbReference type="InterPro" id="IPR052065">
    <property type="entry name" value="Compl_asym_regulator"/>
</dbReference>
<dbReference type="Pfam" id="PF00090">
    <property type="entry name" value="TSP_1"/>
    <property type="match status" value="7"/>
</dbReference>
<dbReference type="InterPro" id="IPR049536">
    <property type="entry name" value="CFP_TSR-0"/>
</dbReference>
<dbReference type="PRINTS" id="PR01705">
    <property type="entry name" value="TSP1REPEAT"/>
</dbReference>
<evidence type="ECO:0000256" key="7">
    <source>
        <dbReference type="SAM" id="SignalP"/>
    </source>
</evidence>
<dbReference type="Gene3D" id="2.20.100.10">
    <property type="entry name" value="Thrombospondin type-1 (TSP1) repeat"/>
    <property type="match status" value="8"/>
</dbReference>
<protein>
    <recommendedName>
        <fullName evidence="10">Complement factor properdin</fullName>
    </recommendedName>
</protein>